<evidence type="ECO:0000313" key="4">
    <source>
        <dbReference type="Proteomes" id="UP001050975"/>
    </source>
</evidence>
<sequence length="611" mass="70229">MIINARFNLTRYLDIAVGGIITVGLASAVLNYNVISNHDGFWHLTWGYYWNQQILDGWIYPKWFEEAFGGLGTPTFVFYPPLFRLLSLPFAILHLSPSQQIKGAIVIVLILNAIGVIKLSRLLFGKNSLSSYISIILGILNPYLIIDIFKRGAFPETVAIALIPWLTIGIYLGIINFNNRQLLLLTLGFAALFLSHLPSSLIFVSSYVLSVSILIALGQIKWQRALTSLFSPLCLAIALDAFFVLPVLFDTHLIISDKFFINGILNFRFSLVQLDWEKSLSRTFFLNLAILIIAVLFTRYWRSKEPKHILATQQIIMVAFAIFMMTDASLFIYENISMFKKIQFPWRFLMLTSCLTPYIFTYTIEFVREKFSIARKQFGLIVICVAVLYLTYKSANLYLIDFKNTNLKAIDYLVTNRAAIPAEVLQQIKNSKLGDYHYFELGQRIFLYLDRDLQFFQADVMDYLPSALQTKNWLPPRKFAPRIPPRRYQQVEFPEGKGKFSIKDWHPGQRQLKIDAVTPVLVNIGTLYYPGWGIQITPPPTNQSQETLLRAAEDGRMQLKLSPGTYDIRIWYRGTVVERIGTLISSVTLVLLLSFYLWLFRKDLSKKKLET</sequence>
<feature type="transmembrane region" description="Helical" evidence="1">
    <location>
        <begin position="284"/>
        <end position="302"/>
    </location>
</feature>
<evidence type="ECO:0000256" key="1">
    <source>
        <dbReference type="SAM" id="Phobius"/>
    </source>
</evidence>
<evidence type="ECO:0000313" key="3">
    <source>
        <dbReference type="EMBL" id="GET37252.1"/>
    </source>
</evidence>
<keyword evidence="1" id="KW-0472">Membrane</keyword>
<evidence type="ECO:0000259" key="2">
    <source>
        <dbReference type="Pfam" id="PF10131"/>
    </source>
</evidence>
<dbReference type="InterPro" id="IPR018776">
    <property type="entry name" value="Membrane_prot_PTPS-rel_domain"/>
</dbReference>
<dbReference type="EMBL" id="BLAY01000025">
    <property type="protein sequence ID" value="GET37252.1"/>
    <property type="molecule type" value="Genomic_DNA"/>
</dbReference>
<accession>A0AAV3XAD8</accession>
<dbReference type="Proteomes" id="UP001050975">
    <property type="component" value="Unassembled WGS sequence"/>
</dbReference>
<feature type="domain" description="Membrane protein 6-pyruvoyl-tetrahydropterin synthase-related" evidence="2">
    <location>
        <begin position="77"/>
        <end position="441"/>
    </location>
</feature>
<dbReference type="Pfam" id="PF10131">
    <property type="entry name" value="PTPS_related"/>
    <property type="match status" value="1"/>
</dbReference>
<feature type="transmembrane region" description="Helical" evidence="1">
    <location>
        <begin position="103"/>
        <end position="123"/>
    </location>
</feature>
<feature type="transmembrane region" description="Helical" evidence="1">
    <location>
        <begin position="378"/>
        <end position="400"/>
    </location>
</feature>
<feature type="transmembrane region" description="Helical" evidence="1">
    <location>
        <begin position="345"/>
        <end position="366"/>
    </location>
</feature>
<feature type="transmembrane region" description="Helical" evidence="1">
    <location>
        <begin position="12"/>
        <end position="35"/>
    </location>
</feature>
<proteinExistence type="predicted"/>
<feature type="transmembrane region" description="Helical" evidence="1">
    <location>
        <begin position="129"/>
        <end position="146"/>
    </location>
</feature>
<feature type="transmembrane region" description="Helical" evidence="1">
    <location>
        <begin position="158"/>
        <end position="177"/>
    </location>
</feature>
<dbReference type="AlphaFoldDB" id="A0AAV3XAD8"/>
<feature type="transmembrane region" description="Helical" evidence="1">
    <location>
        <begin position="580"/>
        <end position="599"/>
    </location>
</feature>
<feature type="transmembrane region" description="Helical" evidence="1">
    <location>
        <begin position="229"/>
        <end position="249"/>
    </location>
</feature>
<keyword evidence="4" id="KW-1185">Reference proteome</keyword>
<feature type="transmembrane region" description="Helical" evidence="1">
    <location>
        <begin position="314"/>
        <end position="333"/>
    </location>
</feature>
<organism evidence="3 4">
    <name type="scientific">Microseira wollei NIES-4236</name>
    <dbReference type="NCBI Taxonomy" id="2530354"/>
    <lineage>
        <taxon>Bacteria</taxon>
        <taxon>Bacillati</taxon>
        <taxon>Cyanobacteriota</taxon>
        <taxon>Cyanophyceae</taxon>
        <taxon>Oscillatoriophycideae</taxon>
        <taxon>Aerosakkonematales</taxon>
        <taxon>Aerosakkonemataceae</taxon>
        <taxon>Microseira</taxon>
    </lineage>
</organism>
<gene>
    <name evidence="3" type="ORF">MiSe_20050</name>
</gene>
<protein>
    <recommendedName>
        <fullName evidence="2">Membrane protein 6-pyruvoyl-tetrahydropterin synthase-related domain-containing protein</fullName>
    </recommendedName>
</protein>
<keyword evidence="1" id="KW-0812">Transmembrane</keyword>
<keyword evidence="1" id="KW-1133">Transmembrane helix</keyword>
<reference evidence="3" key="1">
    <citation type="submission" date="2019-10" db="EMBL/GenBank/DDBJ databases">
        <title>Draft genome sequece of Microseira wollei NIES-4236.</title>
        <authorList>
            <person name="Yamaguchi H."/>
            <person name="Suzuki S."/>
            <person name="Kawachi M."/>
        </authorList>
    </citation>
    <scope>NUCLEOTIDE SEQUENCE</scope>
    <source>
        <strain evidence="3">NIES-4236</strain>
    </source>
</reference>
<comment type="caution">
    <text evidence="3">The sequence shown here is derived from an EMBL/GenBank/DDBJ whole genome shotgun (WGS) entry which is preliminary data.</text>
</comment>
<name>A0AAV3XAD8_9CYAN</name>
<dbReference type="RefSeq" id="WP_226578414.1">
    <property type="nucleotide sequence ID" value="NZ_BLAY01000025.1"/>
</dbReference>